<evidence type="ECO:0000256" key="2">
    <source>
        <dbReference type="ARBA" id="ARBA00022840"/>
    </source>
</evidence>
<sequence>MPLVVVTGYPCSGKTTWAKRLKSELERRILAAKANSDPGYNYKVTYYSDETFGITHDVYGDSTKEKIARGSQISAVKRDLSKNNIVILDSMAYIKGFRYQLYCESKGMATSHCVLHVIAPLDKCLEWNAKVAQQVQWDVDIMKQLQMRYEEPNRDAKWDSPLFEVTHMEGDLLPMDEIWNALVLKKAPVPNAATTIQSTSDNSFLQELDRRTHEVISTVLQQQQLTGGRVQIDKDLIVTIPMGTASTAQLQRIRRSFISLNRMRTIERDRIIPFFVDYLDRSLNNED</sequence>
<proteinExistence type="inferred from homology"/>
<dbReference type="CDD" id="cd02019">
    <property type="entry name" value="NK"/>
    <property type="match status" value="1"/>
</dbReference>
<dbReference type="Pfam" id="PF08433">
    <property type="entry name" value="KTI12"/>
    <property type="match status" value="1"/>
</dbReference>
<dbReference type="PANTHER" id="PTHR12435">
    <property type="match status" value="1"/>
</dbReference>
<accession>A0AAI9SVE1</accession>
<dbReference type="GO" id="GO:0005524">
    <property type="term" value="F:ATP binding"/>
    <property type="evidence" value="ECO:0007669"/>
    <property type="project" value="UniProtKB-KW"/>
</dbReference>
<dbReference type="GO" id="GO:0006400">
    <property type="term" value="P:tRNA modification"/>
    <property type="evidence" value="ECO:0007669"/>
    <property type="project" value="UniProtKB-ARBA"/>
</dbReference>
<dbReference type="Proteomes" id="UP001202479">
    <property type="component" value="Unassembled WGS sequence"/>
</dbReference>
<protein>
    <submittedName>
        <fullName evidence="5">KTI12</fullName>
    </submittedName>
</protein>
<keyword evidence="6" id="KW-1185">Reference proteome</keyword>
<evidence type="ECO:0000256" key="3">
    <source>
        <dbReference type="ARBA" id="ARBA00025768"/>
    </source>
</evidence>
<dbReference type="GO" id="GO:0006357">
    <property type="term" value="P:regulation of transcription by RNA polymerase II"/>
    <property type="evidence" value="ECO:0007669"/>
    <property type="project" value="UniProtKB-ARBA"/>
</dbReference>
<comment type="caution">
    <text evidence="5">The sequence shown here is derived from an EMBL/GenBank/DDBJ whole genome shotgun (WGS) entry which is preliminary data.</text>
</comment>
<gene>
    <name evidence="5" type="ORF">KGF56_003428</name>
</gene>
<keyword evidence="1" id="KW-0547">Nucleotide-binding</keyword>
<dbReference type="EMBL" id="JAHUZD010000120">
    <property type="protein sequence ID" value="KAI3403793.1"/>
    <property type="molecule type" value="Genomic_DNA"/>
</dbReference>
<dbReference type="RefSeq" id="XP_049179540.1">
    <property type="nucleotide sequence ID" value="XM_049324760.1"/>
</dbReference>
<comment type="subunit">
    <text evidence="4">Interacts with the elongator complex.</text>
</comment>
<evidence type="ECO:0000256" key="1">
    <source>
        <dbReference type="ARBA" id="ARBA00022741"/>
    </source>
</evidence>
<comment type="similarity">
    <text evidence="3">Belongs to the KTI12 family.</text>
</comment>
<name>A0AAI9SVE1_9ASCO</name>
<dbReference type="InterPro" id="IPR013641">
    <property type="entry name" value="KTI12/PSTK"/>
</dbReference>
<reference evidence="5" key="1">
    <citation type="journal article" date="2022" name="DNA Res.">
        <title>Genome analysis of five recently described species of the CUG-Ser clade uncovers Candida theae as a new hybrid lineage with pathogenic potential in the Candida parapsilosis species complex.</title>
        <authorList>
            <person name="Mixao V."/>
            <person name="Del Olmo V."/>
            <person name="Hegedusova E."/>
            <person name="Saus E."/>
            <person name="Pryszcz L."/>
            <person name="Cillingova A."/>
            <person name="Nosek J."/>
            <person name="Gabaldon T."/>
        </authorList>
    </citation>
    <scope>NUCLEOTIDE SEQUENCE</scope>
    <source>
        <strain evidence="5">CBS 10844</strain>
    </source>
</reference>
<dbReference type="FunFam" id="3.40.50.300:FF:000827">
    <property type="entry name" value="KTI12 chromatin-associated homolog"/>
    <property type="match status" value="1"/>
</dbReference>
<dbReference type="Gene3D" id="3.40.50.300">
    <property type="entry name" value="P-loop containing nucleotide triphosphate hydrolases"/>
    <property type="match status" value="1"/>
</dbReference>
<dbReference type="AlphaFoldDB" id="A0AAI9SVE1"/>
<dbReference type="SUPFAM" id="SSF52540">
    <property type="entry name" value="P-loop containing nucleoside triphosphate hydrolases"/>
    <property type="match status" value="1"/>
</dbReference>
<organism evidence="5 6">
    <name type="scientific">Candida oxycetoniae</name>
    <dbReference type="NCBI Taxonomy" id="497107"/>
    <lineage>
        <taxon>Eukaryota</taxon>
        <taxon>Fungi</taxon>
        <taxon>Dikarya</taxon>
        <taxon>Ascomycota</taxon>
        <taxon>Saccharomycotina</taxon>
        <taxon>Pichiomycetes</taxon>
        <taxon>Debaryomycetaceae</taxon>
        <taxon>Candida/Lodderomyces clade</taxon>
        <taxon>Candida</taxon>
    </lineage>
</organism>
<dbReference type="GeneID" id="73381043"/>
<evidence type="ECO:0000256" key="4">
    <source>
        <dbReference type="ARBA" id="ARBA00063730"/>
    </source>
</evidence>
<evidence type="ECO:0000313" key="5">
    <source>
        <dbReference type="EMBL" id="KAI3403793.1"/>
    </source>
</evidence>
<evidence type="ECO:0000313" key="6">
    <source>
        <dbReference type="Proteomes" id="UP001202479"/>
    </source>
</evidence>
<keyword evidence="2" id="KW-0067">ATP-binding</keyword>
<dbReference type="InterPro" id="IPR027417">
    <property type="entry name" value="P-loop_NTPase"/>
</dbReference>